<feature type="region of interest" description="Disordered" evidence="1">
    <location>
        <begin position="503"/>
        <end position="551"/>
    </location>
</feature>
<name>A0A284R387_ARMOS</name>
<gene>
    <name evidence="2" type="ORF">ARMOST_06529</name>
</gene>
<reference evidence="3" key="1">
    <citation type="journal article" date="2017" name="Nat. Ecol. Evol.">
        <title>Genome expansion and lineage-specific genetic innovations in the forest pathogenic fungi Armillaria.</title>
        <authorList>
            <person name="Sipos G."/>
            <person name="Prasanna A.N."/>
            <person name="Walter M.C."/>
            <person name="O'Connor E."/>
            <person name="Balint B."/>
            <person name="Krizsan K."/>
            <person name="Kiss B."/>
            <person name="Hess J."/>
            <person name="Varga T."/>
            <person name="Slot J."/>
            <person name="Riley R."/>
            <person name="Boka B."/>
            <person name="Rigling D."/>
            <person name="Barry K."/>
            <person name="Lee J."/>
            <person name="Mihaltcheva S."/>
            <person name="LaButti K."/>
            <person name="Lipzen A."/>
            <person name="Waldron R."/>
            <person name="Moloney N.M."/>
            <person name="Sperisen C."/>
            <person name="Kredics L."/>
            <person name="Vagvoelgyi C."/>
            <person name="Patrignani A."/>
            <person name="Fitzpatrick D."/>
            <person name="Nagy I."/>
            <person name="Doyle S."/>
            <person name="Anderson J.B."/>
            <person name="Grigoriev I.V."/>
            <person name="Gueldener U."/>
            <person name="Muensterkoetter M."/>
            <person name="Nagy L.G."/>
        </authorList>
    </citation>
    <scope>NUCLEOTIDE SEQUENCE [LARGE SCALE GENOMIC DNA]</scope>
    <source>
        <strain evidence="3">C18/9</strain>
    </source>
</reference>
<proteinExistence type="predicted"/>
<evidence type="ECO:0000256" key="1">
    <source>
        <dbReference type="SAM" id="MobiDB-lite"/>
    </source>
</evidence>
<dbReference type="Proteomes" id="UP000219338">
    <property type="component" value="Unassembled WGS sequence"/>
</dbReference>
<evidence type="ECO:0000313" key="3">
    <source>
        <dbReference type="Proteomes" id="UP000219338"/>
    </source>
</evidence>
<accession>A0A284R387</accession>
<keyword evidence="3" id="KW-1185">Reference proteome</keyword>
<feature type="region of interest" description="Disordered" evidence="1">
    <location>
        <begin position="250"/>
        <end position="281"/>
    </location>
</feature>
<dbReference type="AlphaFoldDB" id="A0A284R387"/>
<sequence>MAAQNITLHREELHTYKEYLGSPLFTGTFGWRSSGGNGHVLAPVTSVNAEGKQSNLEASLIIIGEVMPSRMWIEGLGGWNPKWGNPMSAAKFSLTLEEPSHSLYAEDWKNSVGRLNSAIALLSGSGKIQNPISAKGSQVFIKFGVPVFEPWDNTKPLDPVMQRWTVDEEYQESFNKLKTRYQIKALPVFDMNDNFIEPDRIKAPLKGALVKMHFSLKHWRIQRNNQPAQDTFSLIMKQICILKNVRPPAPNPYKTTNGPYRPGAGSPGYSHQSFSPSPLQTSTVLHGSQLQLVTPPHMPNYGGLQSPFAPMSSPTKGPNGQGKAVTKSSSDIFLLPGHMPFPLSQRHLPFLTSAPVSPALGTPQMSPQSPPSAELAAMFEQWKQSFLQSLPSNGYTTPTYGSPSYDSPAYGSLGSLVPIPQMAQGGFPNGAGNHMMGGSSTQYSEGRVLVPATPPDYGTDDVPSVTQPKLLPPRPVRPTSSVSARFTGDAAVAPVAAPSVTELPVGNAGSKETQGTAPELQLHLEAGSGLKKRKATDEIEGQPVQKVACNK</sequence>
<feature type="compositionally biased region" description="Polar residues" evidence="1">
    <location>
        <begin position="269"/>
        <end position="281"/>
    </location>
</feature>
<organism evidence="2 3">
    <name type="scientific">Armillaria ostoyae</name>
    <name type="common">Armillaria root rot fungus</name>
    <dbReference type="NCBI Taxonomy" id="47428"/>
    <lineage>
        <taxon>Eukaryota</taxon>
        <taxon>Fungi</taxon>
        <taxon>Dikarya</taxon>
        <taxon>Basidiomycota</taxon>
        <taxon>Agaricomycotina</taxon>
        <taxon>Agaricomycetes</taxon>
        <taxon>Agaricomycetidae</taxon>
        <taxon>Agaricales</taxon>
        <taxon>Marasmiineae</taxon>
        <taxon>Physalacriaceae</taxon>
        <taxon>Armillaria</taxon>
    </lineage>
</organism>
<dbReference type="OMA" id="IMKQICI"/>
<evidence type="ECO:0000313" key="2">
    <source>
        <dbReference type="EMBL" id="SJL03183.1"/>
    </source>
</evidence>
<dbReference type="OrthoDB" id="3064537at2759"/>
<protein>
    <submittedName>
        <fullName evidence="2">Uncharacterized protein</fullName>
    </submittedName>
</protein>
<dbReference type="EMBL" id="FUEG01000004">
    <property type="protein sequence ID" value="SJL03183.1"/>
    <property type="molecule type" value="Genomic_DNA"/>
</dbReference>